<comment type="caution">
    <text evidence="3">The sequence shown here is derived from an EMBL/GenBank/DDBJ whole genome shotgun (WGS) entry which is preliminary data.</text>
</comment>
<organism evidence="3 4">
    <name type="scientific">Stichopus japonicus</name>
    <name type="common">Sea cucumber</name>
    <dbReference type="NCBI Taxonomy" id="307972"/>
    <lineage>
        <taxon>Eukaryota</taxon>
        <taxon>Metazoa</taxon>
        <taxon>Echinodermata</taxon>
        <taxon>Eleutherozoa</taxon>
        <taxon>Echinozoa</taxon>
        <taxon>Holothuroidea</taxon>
        <taxon>Aspidochirotacea</taxon>
        <taxon>Aspidochirotida</taxon>
        <taxon>Stichopodidae</taxon>
        <taxon>Apostichopus</taxon>
    </lineage>
</organism>
<evidence type="ECO:0000313" key="4">
    <source>
        <dbReference type="Proteomes" id="UP000230750"/>
    </source>
</evidence>
<dbReference type="EMBL" id="MRZV01001039">
    <property type="protein sequence ID" value="PIK41224.1"/>
    <property type="molecule type" value="Genomic_DNA"/>
</dbReference>
<dbReference type="Pfam" id="PF18292">
    <property type="entry name" value="ZIP4_domain"/>
    <property type="match status" value="1"/>
</dbReference>
<feature type="region of interest" description="Disordered" evidence="1">
    <location>
        <begin position="190"/>
        <end position="218"/>
    </location>
</feature>
<evidence type="ECO:0000256" key="1">
    <source>
        <dbReference type="SAM" id="MobiDB-lite"/>
    </source>
</evidence>
<reference evidence="3 4" key="1">
    <citation type="journal article" date="2017" name="PLoS Biol.">
        <title>The sea cucumber genome provides insights into morphological evolution and visceral regeneration.</title>
        <authorList>
            <person name="Zhang X."/>
            <person name="Sun L."/>
            <person name="Yuan J."/>
            <person name="Sun Y."/>
            <person name="Gao Y."/>
            <person name="Zhang L."/>
            <person name="Li S."/>
            <person name="Dai H."/>
            <person name="Hamel J.F."/>
            <person name="Liu C."/>
            <person name="Yu Y."/>
            <person name="Liu S."/>
            <person name="Lin W."/>
            <person name="Guo K."/>
            <person name="Jin S."/>
            <person name="Xu P."/>
            <person name="Storey K.B."/>
            <person name="Huan P."/>
            <person name="Zhang T."/>
            <person name="Zhou Y."/>
            <person name="Zhang J."/>
            <person name="Lin C."/>
            <person name="Li X."/>
            <person name="Xing L."/>
            <person name="Huo D."/>
            <person name="Sun M."/>
            <person name="Wang L."/>
            <person name="Mercier A."/>
            <person name="Li F."/>
            <person name="Yang H."/>
            <person name="Xiang J."/>
        </authorList>
    </citation>
    <scope>NUCLEOTIDE SEQUENCE [LARGE SCALE GENOMIC DNA]</scope>
    <source>
        <strain evidence="3">Shaxun</strain>
        <tissue evidence="3">Muscle</tissue>
    </source>
</reference>
<dbReference type="InterPro" id="IPR041137">
    <property type="entry name" value="ZIP4_N"/>
</dbReference>
<sequence length="218" mass="23956">MAFVDGFIKCAEVIAARIDVLLEESEENGIDEDGFDKASVVLLHTLSARNLQHYCQTDSNLDSIQLYAKALLATGGTSDVMTKADLQTLLISMRSDYRPSSYSRCFDVDSIFSSVLYRPESGAKTDDVFKIASQLIVKFLEGQCIGHAQEVGPATFLEAVMQTFSMDDDYLSEIELDELLLQLSIGGDHSTHDHGDHDHGAHDHGDHDHPMTSTGTPM</sequence>
<keyword evidence="4" id="KW-1185">Reference proteome</keyword>
<feature type="domain" description="Zinc transporter ZIP4 N-terminal" evidence="2">
    <location>
        <begin position="22"/>
        <end position="145"/>
    </location>
</feature>
<name>A0A2G8JZR7_STIJA</name>
<protein>
    <submittedName>
        <fullName evidence="3">Putative zinc transporter ZIP12</fullName>
    </submittedName>
</protein>
<proteinExistence type="predicted"/>
<gene>
    <name evidence="3" type="ORF">BSL78_21931</name>
</gene>
<dbReference type="AlphaFoldDB" id="A0A2G8JZR7"/>
<evidence type="ECO:0000259" key="2">
    <source>
        <dbReference type="Pfam" id="PF18292"/>
    </source>
</evidence>
<dbReference type="Proteomes" id="UP000230750">
    <property type="component" value="Unassembled WGS sequence"/>
</dbReference>
<feature type="compositionally biased region" description="Basic and acidic residues" evidence="1">
    <location>
        <begin position="190"/>
        <end position="210"/>
    </location>
</feature>
<evidence type="ECO:0000313" key="3">
    <source>
        <dbReference type="EMBL" id="PIK41224.1"/>
    </source>
</evidence>
<accession>A0A2G8JZR7</accession>